<dbReference type="InterPro" id="IPR006634">
    <property type="entry name" value="TLC-dom"/>
</dbReference>
<evidence type="ECO:0000256" key="6">
    <source>
        <dbReference type="SAM" id="Phobius"/>
    </source>
</evidence>
<keyword evidence="2 5" id="KW-0812">Transmembrane</keyword>
<reference evidence="9" key="1">
    <citation type="journal article" date="2006" name="PLoS Biol.">
        <title>Macronuclear genome sequence of the ciliate Tetrahymena thermophila, a model eukaryote.</title>
        <authorList>
            <person name="Eisen J.A."/>
            <person name="Coyne R.S."/>
            <person name="Wu M."/>
            <person name="Wu D."/>
            <person name="Thiagarajan M."/>
            <person name="Wortman J.R."/>
            <person name="Badger J.H."/>
            <person name="Ren Q."/>
            <person name="Amedeo P."/>
            <person name="Jones K.M."/>
            <person name="Tallon L.J."/>
            <person name="Delcher A.L."/>
            <person name="Salzberg S.L."/>
            <person name="Silva J.C."/>
            <person name="Haas B.J."/>
            <person name="Majoros W.H."/>
            <person name="Farzad M."/>
            <person name="Carlton J.M."/>
            <person name="Smith R.K. Jr."/>
            <person name="Garg J."/>
            <person name="Pearlman R.E."/>
            <person name="Karrer K.M."/>
            <person name="Sun L."/>
            <person name="Manning G."/>
            <person name="Elde N.C."/>
            <person name="Turkewitz A.P."/>
            <person name="Asai D.J."/>
            <person name="Wilkes D.E."/>
            <person name="Wang Y."/>
            <person name="Cai H."/>
            <person name="Collins K."/>
            <person name="Stewart B.A."/>
            <person name="Lee S.R."/>
            <person name="Wilamowska K."/>
            <person name="Weinberg Z."/>
            <person name="Ruzzo W.L."/>
            <person name="Wloga D."/>
            <person name="Gaertig J."/>
            <person name="Frankel J."/>
            <person name="Tsao C.-C."/>
            <person name="Gorovsky M.A."/>
            <person name="Keeling P.J."/>
            <person name="Waller R.F."/>
            <person name="Patron N.J."/>
            <person name="Cherry J.M."/>
            <person name="Stover N.A."/>
            <person name="Krieger C.J."/>
            <person name="del Toro C."/>
            <person name="Ryder H.F."/>
            <person name="Williamson S.C."/>
            <person name="Barbeau R.A."/>
            <person name="Hamilton E.P."/>
            <person name="Orias E."/>
        </authorList>
    </citation>
    <scope>NUCLEOTIDE SEQUENCE [LARGE SCALE GENOMIC DNA]</scope>
    <source>
        <strain evidence="9">SB210</strain>
    </source>
</reference>
<evidence type="ECO:0000256" key="3">
    <source>
        <dbReference type="ARBA" id="ARBA00022989"/>
    </source>
</evidence>
<dbReference type="InterPro" id="IPR016439">
    <property type="entry name" value="Lag1/Lac1-like"/>
</dbReference>
<dbReference type="Pfam" id="PF03798">
    <property type="entry name" value="TRAM_LAG1_CLN8"/>
    <property type="match status" value="1"/>
</dbReference>
<keyword evidence="3 6" id="KW-1133">Transmembrane helix</keyword>
<dbReference type="PROSITE" id="PS50922">
    <property type="entry name" value="TLC"/>
    <property type="match status" value="1"/>
</dbReference>
<protein>
    <submittedName>
        <fullName evidence="8">LAG1 longevity assurance protein</fullName>
    </submittedName>
</protein>
<dbReference type="eggNOG" id="KOG1607">
    <property type="taxonomic scope" value="Eukaryota"/>
</dbReference>
<name>I7M6D7_TETTS</name>
<dbReference type="GeneID" id="7837831"/>
<dbReference type="GO" id="GO:0005783">
    <property type="term" value="C:endoplasmic reticulum"/>
    <property type="evidence" value="ECO:0007669"/>
    <property type="project" value="TreeGrafter"/>
</dbReference>
<dbReference type="OMA" id="TIYENIW"/>
<feature type="transmembrane region" description="Helical" evidence="6">
    <location>
        <begin position="92"/>
        <end position="113"/>
    </location>
</feature>
<proteinExistence type="predicted"/>
<dbReference type="PIRSF" id="PIRSF005225">
    <property type="entry name" value="LAG1_LAC1"/>
    <property type="match status" value="1"/>
</dbReference>
<feature type="domain" description="TLC" evidence="7">
    <location>
        <begin position="133"/>
        <end position="353"/>
    </location>
</feature>
<dbReference type="EMBL" id="GG662522">
    <property type="protein sequence ID" value="EAR85018.1"/>
    <property type="molecule type" value="Genomic_DNA"/>
</dbReference>
<dbReference type="Proteomes" id="UP000009168">
    <property type="component" value="Unassembled WGS sequence"/>
</dbReference>
<dbReference type="HOGENOM" id="CLU_749034_0_0_1"/>
<feature type="transmembrane region" description="Helical" evidence="6">
    <location>
        <begin position="277"/>
        <end position="303"/>
    </location>
</feature>
<dbReference type="InParanoid" id="I7M6D7"/>
<dbReference type="GO" id="GO:0016020">
    <property type="term" value="C:membrane"/>
    <property type="evidence" value="ECO:0007669"/>
    <property type="project" value="UniProtKB-SubCell"/>
</dbReference>
<dbReference type="AlphaFoldDB" id="I7M6D7"/>
<dbReference type="OrthoDB" id="284586at2759"/>
<feature type="transmembrane region" description="Helical" evidence="6">
    <location>
        <begin position="52"/>
        <end position="72"/>
    </location>
</feature>
<accession>I7M6D7</accession>
<evidence type="ECO:0000256" key="4">
    <source>
        <dbReference type="ARBA" id="ARBA00023136"/>
    </source>
</evidence>
<evidence type="ECO:0000259" key="7">
    <source>
        <dbReference type="PROSITE" id="PS50922"/>
    </source>
</evidence>
<dbReference type="SMART" id="SM00724">
    <property type="entry name" value="TLC"/>
    <property type="match status" value="1"/>
</dbReference>
<dbReference type="KEGG" id="tet:TTHERM_00529700"/>
<sequence>MEQVSLNSTTETSQMVSKRDGYFIKQSKSDGIAKASDRDSLIQYKLTIYENIWRAIFLFITICGGILVERVYRFHNDPYTASVPKGHIYDFWISIVSALVIALIRFLIRYFLLDKVVGMLSEKRLKTIEEGKKRADQICKWLFDISYYTLTSIIGYLICKDQPFLPPSLLGSGSCNNLFMGHPEVPYVPYLDIFYLVQTGTHLYTFIHQIIAKFRDPKFYEYALHHGLALFLLWFSYMMNFKLVGIIVLLIHDIGDVFLIAARAYTDLKNRIVAINILIYVLTYPTWVYTRNIVFPFCVIGAAADQYMTPRSEEYSRIMDFPMMYMLFMISALAIMHIYWTFFLSKAAISMLGKGKDKNGYDS</sequence>
<gene>
    <name evidence="8" type="ORF">TTHERM_00529700</name>
</gene>
<evidence type="ECO:0000313" key="8">
    <source>
        <dbReference type="EMBL" id="EAR85018.1"/>
    </source>
</evidence>
<evidence type="ECO:0000256" key="2">
    <source>
        <dbReference type="ARBA" id="ARBA00022692"/>
    </source>
</evidence>
<keyword evidence="4 5" id="KW-0472">Membrane</keyword>
<dbReference type="RefSeq" id="XP_001032681.1">
    <property type="nucleotide sequence ID" value="XM_001032681.3"/>
</dbReference>
<comment type="subcellular location">
    <subcellularLocation>
        <location evidence="1">Membrane</location>
        <topology evidence="1">Multi-pass membrane protein</topology>
    </subcellularLocation>
</comment>
<evidence type="ECO:0000313" key="9">
    <source>
        <dbReference type="Proteomes" id="UP000009168"/>
    </source>
</evidence>
<dbReference type="GO" id="GO:0050291">
    <property type="term" value="F:sphingosine N-acyltransferase activity"/>
    <property type="evidence" value="ECO:0007669"/>
    <property type="project" value="InterPro"/>
</dbReference>
<evidence type="ECO:0000256" key="5">
    <source>
        <dbReference type="PROSITE-ProRule" id="PRU00205"/>
    </source>
</evidence>
<dbReference type="PANTHER" id="PTHR12560">
    <property type="entry name" value="LONGEVITY ASSURANCE FACTOR 1 LAG1"/>
    <property type="match status" value="1"/>
</dbReference>
<feature type="transmembrane region" description="Helical" evidence="6">
    <location>
        <begin position="323"/>
        <end position="344"/>
    </location>
</feature>
<dbReference type="PANTHER" id="PTHR12560:SF0">
    <property type="entry name" value="LD18904P"/>
    <property type="match status" value="1"/>
</dbReference>
<keyword evidence="9" id="KW-1185">Reference proteome</keyword>
<feature type="transmembrane region" description="Helical" evidence="6">
    <location>
        <begin position="141"/>
        <end position="158"/>
    </location>
</feature>
<evidence type="ECO:0000256" key="1">
    <source>
        <dbReference type="ARBA" id="ARBA00004141"/>
    </source>
</evidence>
<dbReference type="GO" id="GO:0046513">
    <property type="term" value="P:ceramide biosynthetic process"/>
    <property type="evidence" value="ECO:0007669"/>
    <property type="project" value="InterPro"/>
</dbReference>
<organism evidence="8 9">
    <name type="scientific">Tetrahymena thermophila (strain SB210)</name>
    <dbReference type="NCBI Taxonomy" id="312017"/>
    <lineage>
        <taxon>Eukaryota</taxon>
        <taxon>Sar</taxon>
        <taxon>Alveolata</taxon>
        <taxon>Ciliophora</taxon>
        <taxon>Intramacronucleata</taxon>
        <taxon>Oligohymenophorea</taxon>
        <taxon>Hymenostomatida</taxon>
        <taxon>Tetrahymenina</taxon>
        <taxon>Tetrahymenidae</taxon>
        <taxon>Tetrahymena</taxon>
    </lineage>
</organism>